<evidence type="ECO:0000259" key="3">
    <source>
        <dbReference type="Pfam" id="PF01551"/>
    </source>
</evidence>
<proteinExistence type="predicted"/>
<evidence type="ECO:0000313" key="5">
    <source>
        <dbReference type="Proteomes" id="UP000309676"/>
    </source>
</evidence>
<dbReference type="EMBL" id="VCIW01000014">
    <property type="protein sequence ID" value="TLS50540.1"/>
    <property type="molecule type" value="Genomic_DNA"/>
</dbReference>
<sequence length="242" mass="26366">MKEENKIQSSQGEQNHTSRPVEGPRASGSVGKRLLGKKWVFPATYIAAAAIILTLMWAYQDNASTPVDETDLNLSVTGDVTGEEQGPDAVAVTAEAETLGWPVQDHNSLEVILGFFDVNNTNEDNQAAMVEYGDTFTPHYGIDLASPNNEAFDVLAAMSGTVTRVEQVPVVGHLIEITHANGLSTIYSSVESVQVAQGDEVKKGDMIAKSGRNELEKDLGNHVHFEIWENKQPVNPEDYIEQ</sequence>
<dbReference type="CDD" id="cd12797">
    <property type="entry name" value="M23_peptidase"/>
    <property type="match status" value="1"/>
</dbReference>
<keyword evidence="5" id="KW-1185">Reference proteome</keyword>
<dbReference type="InterPro" id="IPR011055">
    <property type="entry name" value="Dup_hybrid_motif"/>
</dbReference>
<evidence type="ECO:0000256" key="1">
    <source>
        <dbReference type="SAM" id="MobiDB-lite"/>
    </source>
</evidence>
<dbReference type="Proteomes" id="UP000309676">
    <property type="component" value="Unassembled WGS sequence"/>
</dbReference>
<dbReference type="SUPFAM" id="SSF51261">
    <property type="entry name" value="Duplicated hybrid motif"/>
    <property type="match status" value="1"/>
</dbReference>
<feature type="domain" description="M23ase beta-sheet core" evidence="3">
    <location>
        <begin position="138"/>
        <end position="236"/>
    </location>
</feature>
<comment type="caution">
    <text evidence="4">The sequence shown here is derived from an EMBL/GenBank/DDBJ whole genome shotgun (WGS) entry which is preliminary data.</text>
</comment>
<organism evidence="4 5">
    <name type="scientific">Paenibacillus antri</name>
    <dbReference type="NCBI Taxonomy" id="2582848"/>
    <lineage>
        <taxon>Bacteria</taxon>
        <taxon>Bacillati</taxon>
        <taxon>Bacillota</taxon>
        <taxon>Bacilli</taxon>
        <taxon>Bacillales</taxon>
        <taxon>Paenibacillaceae</taxon>
        <taxon>Paenibacillus</taxon>
    </lineage>
</organism>
<dbReference type="PANTHER" id="PTHR21666">
    <property type="entry name" value="PEPTIDASE-RELATED"/>
    <property type="match status" value="1"/>
</dbReference>
<dbReference type="GO" id="GO:0004222">
    <property type="term" value="F:metalloendopeptidase activity"/>
    <property type="evidence" value="ECO:0007669"/>
    <property type="project" value="TreeGrafter"/>
</dbReference>
<keyword evidence="2" id="KW-0472">Membrane</keyword>
<dbReference type="InterPro" id="IPR016047">
    <property type="entry name" value="M23ase_b-sheet_dom"/>
</dbReference>
<dbReference type="Gene3D" id="2.70.70.10">
    <property type="entry name" value="Glucose Permease (Domain IIA)"/>
    <property type="match status" value="1"/>
</dbReference>
<gene>
    <name evidence="4" type="ORF">FE782_19445</name>
</gene>
<dbReference type="AlphaFoldDB" id="A0A5R9G8W9"/>
<keyword evidence="2" id="KW-0812">Transmembrane</keyword>
<name>A0A5R9G8W9_9BACL</name>
<feature type="region of interest" description="Disordered" evidence="1">
    <location>
        <begin position="1"/>
        <end position="27"/>
    </location>
</feature>
<dbReference type="InterPro" id="IPR050570">
    <property type="entry name" value="Cell_wall_metabolism_enzyme"/>
</dbReference>
<dbReference type="Pfam" id="PF01551">
    <property type="entry name" value="Peptidase_M23"/>
    <property type="match status" value="1"/>
</dbReference>
<protein>
    <submittedName>
        <fullName evidence="4">M23 family metallopeptidase</fullName>
    </submittedName>
</protein>
<keyword evidence="2" id="KW-1133">Transmembrane helix</keyword>
<evidence type="ECO:0000256" key="2">
    <source>
        <dbReference type="SAM" id="Phobius"/>
    </source>
</evidence>
<dbReference type="RefSeq" id="WP_138195907.1">
    <property type="nucleotide sequence ID" value="NZ_VCIW01000014.1"/>
</dbReference>
<feature type="transmembrane region" description="Helical" evidence="2">
    <location>
        <begin position="39"/>
        <end position="59"/>
    </location>
</feature>
<dbReference type="OrthoDB" id="2050153at2"/>
<feature type="compositionally biased region" description="Polar residues" evidence="1">
    <location>
        <begin position="7"/>
        <end position="18"/>
    </location>
</feature>
<evidence type="ECO:0000313" key="4">
    <source>
        <dbReference type="EMBL" id="TLS50540.1"/>
    </source>
</evidence>
<accession>A0A5R9G8W9</accession>
<reference evidence="4 5" key="1">
    <citation type="submission" date="2019-05" db="EMBL/GenBank/DDBJ databases">
        <authorList>
            <person name="Narsing Rao M.P."/>
            <person name="Li W.J."/>
        </authorList>
    </citation>
    <scope>NUCLEOTIDE SEQUENCE [LARGE SCALE GENOMIC DNA]</scope>
    <source>
        <strain evidence="4 5">SYSU_K30003</strain>
    </source>
</reference>
<dbReference type="PANTHER" id="PTHR21666:SF270">
    <property type="entry name" value="MUREIN HYDROLASE ACTIVATOR ENVC"/>
    <property type="match status" value="1"/>
</dbReference>